<feature type="region of interest" description="Disordered" evidence="1">
    <location>
        <begin position="249"/>
        <end position="271"/>
    </location>
</feature>
<feature type="compositionally biased region" description="Low complexity" evidence="1">
    <location>
        <begin position="254"/>
        <end position="271"/>
    </location>
</feature>
<evidence type="ECO:0000256" key="1">
    <source>
        <dbReference type="SAM" id="MobiDB-lite"/>
    </source>
</evidence>
<dbReference type="AlphaFoldDB" id="A0A080LYI7"/>
<comment type="caution">
    <text evidence="2">The sequence shown here is derived from an EMBL/GenBank/DDBJ whole genome shotgun (WGS) entry which is preliminary data.</text>
</comment>
<sequence length="306" mass="31858">MEITSATAVTNLASTAITAPKNNSSAANFADLLVDTVKFAERKEAKEASFVSGRLGVDLNSNGVPLRMVYLDEQGNRLTASAFSAESILRNTQQLGISLGDLKDLGRQLDAAGIGYKPYELYKGTGSDHGIDFDDLIAGGLGTAYDWTRDANVAAKGPGALQRLEEAAALAKSLNLTAHAEVTKNQGIDPTRFTTQAATGASPRHYVMFNGSVAAWYGSSEQANQASQLYGGSVTDIASQASANASVGIRARNSSSSTTASHSEATQATTSASAADQLQALINTIRGSGVAANVNPLLQVLGNWLR</sequence>
<gene>
    <name evidence="2" type="ORF">AW09_000911</name>
</gene>
<protein>
    <submittedName>
        <fullName evidence="2">Uncharacterized protein</fullName>
    </submittedName>
</protein>
<dbReference type="EMBL" id="JDVG02000156">
    <property type="protein sequence ID" value="KFB73816.1"/>
    <property type="molecule type" value="Genomic_DNA"/>
</dbReference>
<reference evidence="2 3" key="1">
    <citation type="submission" date="2014-02" db="EMBL/GenBank/DDBJ databases">
        <title>Expanding our view of genomic diversity in Candidatus Accumulibacter clades.</title>
        <authorList>
            <person name="Skennerton C.T."/>
            <person name="Barr J.J."/>
            <person name="Slater F.R."/>
            <person name="Bond P.L."/>
            <person name="Tyson G.W."/>
        </authorList>
    </citation>
    <scope>NUCLEOTIDE SEQUENCE [LARGE SCALE GENOMIC DNA]</scope>
    <source>
        <strain evidence="3">BA-91</strain>
    </source>
</reference>
<organism evidence="2 3">
    <name type="scientific">Candidatus Accumulibacter phosphatis</name>
    <dbReference type="NCBI Taxonomy" id="327160"/>
    <lineage>
        <taxon>Bacteria</taxon>
        <taxon>Pseudomonadati</taxon>
        <taxon>Pseudomonadota</taxon>
        <taxon>Betaproteobacteria</taxon>
        <taxon>Candidatus Accumulibacter</taxon>
    </lineage>
</organism>
<evidence type="ECO:0000313" key="3">
    <source>
        <dbReference type="Proteomes" id="UP000020077"/>
    </source>
</evidence>
<name>A0A080LYI7_9PROT</name>
<dbReference type="Proteomes" id="UP000020077">
    <property type="component" value="Unassembled WGS sequence"/>
</dbReference>
<accession>A0A080LYI7</accession>
<proteinExistence type="predicted"/>
<evidence type="ECO:0000313" key="2">
    <source>
        <dbReference type="EMBL" id="KFB73816.1"/>
    </source>
</evidence>